<comment type="caution">
    <text evidence="2">The sequence shown here is derived from an EMBL/GenBank/DDBJ whole genome shotgun (WGS) entry which is preliminary data.</text>
</comment>
<evidence type="ECO:0000256" key="1">
    <source>
        <dbReference type="SAM" id="MobiDB-lite"/>
    </source>
</evidence>
<proteinExistence type="predicted"/>
<evidence type="ECO:0000313" key="2">
    <source>
        <dbReference type="EMBL" id="GAA4736858.1"/>
    </source>
</evidence>
<dbReference type="Proteomes" id="UP001500121">
    <property type="component" value="Unassembled WGS sequence"/>
</dbReference>
<evidence type="ECO:0000313" key="3">
    <source>
        <dbReference type="Proteomes" id="UP001500121"/>
    </source>
</evidence>
<protein>
    <submittedName>
        <fullName evidence="2">Uncharacterized protein</fullName>
    </submittedName>
</protein>
<organism evidence="2 3">
    <name type="scientific">Amnibacterium soli</name>
    <dbReference type="NCBI Taxonomy" id="1282736"/>
    <lineage>
        <taxon>Bacteria</taxon>
        <taxon>Bacillati</taxon>
        <taxon>Actinomycetota</taxon>
        <taxon>Actinomycetes</taxon>
        <taxon>Micrococcales</taxon>
        <taxon>Microbacteriaceae</taxon>
        <taxon>Amnibacterium</taxon>
    </lineage>
</organism>
<feature type="compositionally biased region" description="Acidic residues" evidence="1">
    <location>
        <begin position="1"/>
        <end position="19"/>
    </location>
</feature>
<gene>
    <name evidence="2" type="ORF">GCM10025783_03900</name>
</gene>
<reference evidence="3" key="1">
    <citation type="journal article" date="2019" name="Int. J. Syst. Evol. Microbiol.">
        <title>The Global Catalogue of Microorganisms (GCM) 10K type strain sequencing project: providing services to taxonomists for standard genome sequencing and annotation.</title>
        <authorList>
            <consortium name="The Broad Institute Genomics Platform"/>
            <consortium name="The Broad Institute Genome Sequencing Center for Infectious Disease"/>
            <person name="Wu L."/>
            <person name="Ma J."/>
        </authorList>
    </citation>
    <scope>NUCLEOTIDE SEQUENCE [LARGE SCALE GENOMIC DNA]</scope>
    <source>
        <strain evidence="3">JCM 19015</strain>
    </source>
</reference>
<name>A0ABP8YQD5_9MICO</name>
<keyword evidence="3" id="KW-1185">Reference proteome</keyword>
<feature type="region of interest" description="Disordered" evidence="1">
    <location>
        <begin position="1"/>
        <end position="21"/>
    </location>
</feature>
<accession>A0ABP8YQD5</accession>
<sequence length="90" mass="9841">MRGGADAEDAEGCEDDEQDGHEVFLEVRRGARSSEADVERRVGHRGRGDLEVERQRGGFEQVVRHGDRVPGGVREAPVGALTAFNLRVTV</sequence>
<dbReference type="EMBL" id="BAABLP010000001">
    <property type="protein sequence ID" value="GAA4736858.1"/>
    <property type="molecule type" value="Genomic_DNA"/>
</dbReference>